<name>A0ABR2WKP8_9FUNG</name>
<reference evidence="1 2" key="1">
    <citation type="submission" date="2023-04" db="EMBL/GenBank/DDBJ databases">
        <title>Genome of Basidiobolus ranarum AG-B5.</title>
        <authorList>
            <person name="Stajich J.E."/>
            <person name="Carter-House D."/>
            <person name="Gryganskyi A."/>
        </authorList>
    </citation>
    <scope>NUCLEOTIDE SEQUENCE [LARGE SCALE GENOMIC DNA]</scope>
    <source>
        <strain evidence="1 2">AG-B5</strain>
    </source>
</reference>
<dbReference type="InterPro" id="IPR032675">
    <property type="entry name" value="LRR_dom_sf"/>
</dbReference>
<dbReference type="PANTHER" id="PTHR48009:SF4">
    <property type="entry name" value="LEUCINE-RICH REPEAT (LRR) FAMILY PROTEIN"/>
    <property type="match status" value="1"/>
</dbReference>
<protein>
    <submittedName>
        <fullName evidence="1">Uncharacterized protein</fullName>
    </submittedName>
</protein>
<evidence type="ECO:0000313" key="1">
    <source>
        <dbReference type="EMBL" id="KAK9762044.1"/>
    </source>
</evidence>
<dbReference type="PANTHER" id="PTHR48009">
    <property type="entry name" value="LEUCINE-RICH REPEAT (LRR) FAMILY PROTEIN"/>
    <property type="match status" value="1"/>
</dbReference>
<proteinExistence type="predicted"/>
<organism evidence="1 2">
    <name type="scientific">Basidiobolus ranarum</name>
    <dbReference type="NCBI Taxonomy" id="34480"/>
    <lineage>
        <taxon>Eukaryota</taxon>
        <taxon>Fungi</taxon>
        <taxon>Fungi incertae sedis</taxon>
        <taxon>Zoopagomycota</taxon>
        <taxon>Entomophthoromycotina</taxon>
        <taxon>Basidiobolomycetes</taxon>
        <taxon>Basidiobolales</taxon>
        <taxon>Basidiobolaceae</taxon>
        <taxon>Basidiobolus</taxon>
    </lineage>
</organism>
<comment type="caution">
    <text evidence="1">The sequence shown here is derived from an EMBL/GenBank/DDBJ whole genome shotgun (WGS) entry which is preliminary data.</text>
</comment>
<dbReference type="SUPFAM" id="SSF52058">
    <property type="entry name" value="L domain-like"/>
    <property type="match status" value="1"/>
</dbReference>
<accession>A0ABR2WKP8</accession>
<dbReference type="Pfam" id="PF00560">
    <property type="entry name" value="LRR_1"/>
    <property type="match status" value="1"/>
</dbReference>
<sequence length="134" mass="14710">MSHNGLIGTIPSNIGNLKTLERLYLSQNQLVGPVPNSLGDLERLQRLALHLNSLNNLFPDIPSPKNLTFCRVQPNPFNGCPPNDRIRDRGTMAFQCHLDCSPKSINAMAASGSTIAANIPFIALSMLCLWTRVE</sequence>
<keyword evidence="2" id="KW-1185">Reference proteome</keyword>
<evidence type="ECO:0000313" key="2">
    <source>
        <dbReference type="Proteomes" id="UP001479436"/>
    </source>
</evidence>
<dbReference type="Proteomes" id="UP001479436">
    <property type="component" value="Unassembled WGS sequence"/>
</dbReference>
<dbReference type="EMBL" id="JASJQH010001112">
    <property type="protein sequence ID" value="KAK9762044.1"/>
    <property type="molecule type" value="Genomic_DNA"/>
</dbReference>
<gene>
    <name evidence="1" type="ORF">K7432_012578</name>
</gene>
<dbReference type="Gene3D" id="3.80.10.10">
    <property type="entry name" value="Ribonuclease Inhibitor"/>
    <property type="match status" value="1"/>
</dbReference>
<dbReference type="InterPro" id="IPR053213">
    <property type="entry name" value="RLP29"/>
</dbReference>
<dbReference type="InterPro" id="IPR001611">
    <property type="entry name" value="Leu-rich_rpt"/>
</dbReference>